<dbReference type="Gene3D" id="2.60.120.260">
    <property type="entry name" value="Galactose-binding domain-like"/>
    <property type="match status" value="1"/>
</dbReference>
<sequence length="206" mass="21114">MKLLATLLTATCLTTISANATLIRFIEFTIEQGTGGIPLHVGEVEAFMTGVTPGAGLDGINDLALTSKGASATTVSGDTFHGANGNLINGSASRGIDTWTRRTATIPAVGGVVGQVDLGGTFDIVTVRIWQRGDGCCQERLSNFTVNFYADNGTGGVGALVDSIAYPGQVPTNGFATFSQPAAVPEPSSSALLGLGGLALILRRRK</sequence>
<name>A0AAT9FMA3_9BACT</name>
<gene>
    <name evidence="3" type="ORF">NT6N_21340</name>
</gene>
<organism evidence="3">
    <name type="scientific">Oceaniferula spumae</name>
    <dbReference type="NCBI Taxonomy" id="2979115"/>
    <lineage>
        <taxon>Bacteria</taxon>
        <taxon>Pseudomonadati</taxon>
        <taxon>Verrucomicrobiota</taxon>
        <taxon>Verrucomicrobiia</taxon>
        <taxon>Verrucomicrobiales</taxon>
        <taxon>Verrucomicrobiaceae</taxon>
        <taxon>Oceaniferula</taxon>
    </lineage>
</organism>
<accession>A0AAT9FMA3</accession>
<evidence type="ECO:0000259" key="2">
    <source>
        <dbReference type="Pfam" id="PF07589"/>
    </source>
</evidence>
<feature type="domain" description="Ice-binding protein C-terminal" evidence="2">
    <location>
        <begin position="183"/>
        <end position="205"/>
    </location>
</feature>
<dbReference type="InterPro" id="IPR008979">
    <property type="entry name" value="Galactose-bd-like_sf"/>
</dbReference>
<dbReference type="AlphaFoldDB" id="A0AAT9FMA3"/>
<dbReference type="NCBIfam" id="TIGR02595">
    <property type="entry name" value="PEP_CTERM"/>
    <property type="match status" value="1"/>
</dbReference>
<keyword evidence="1" id="KW-0732">Signal</keyword>
<reference evidence="3" key="1">
    <citation type="submission" date="2024-07" db="EMBL/GenBank/DDBJ databases">
        <title>Complete genome sequence of Verrucomicrobiaceae bacterium NT6N.</title>
        <authorList>
            <person name="Huang C."/>
            <person name="Takami H."/>
            <person name="Hamasaki K."/>
        </authorList>
    </citation>
    <scope>NUCLEOTIDE SEQUENCE</scope>
    <source>
        <strain evidence="3">NT6N</strain>
    </source>
</reference>
<dbReference type="EMBL" id="AP026866">
    <property type="protein sequence ID" value="BDS07094.1"/>
    <property type="molecule type" value="Genomic_DNA"/>
</dbReference>
<dbReference type="SUPFAM" id="SSF49785">
    <property type="entry name" value="Galactose-binding domain-like"/>
    <property type="match status" value="1"/>
</dbReference>
<evidence type="ECO:0000313" key="3">
    <source>
        <dbReference type="EMBL" id="BDS07094.1"/>
    </source>
</evidence>
<evidence type="ECO:0000256" key="1">
    <source>
        <dbReference type="SAM" id="SignalP"/>
    </source>
</evidence>
<dbReference type="InterPro" id="IPR013424">
    <property type="entry name" value="Ice-binding_C"/>
</dbReference>
<feature type="signal peptide" evidence="1">
    <location>
        <begin position="1"/>
        <end position="20"/>
    </location>
</feature>
<protein>
    <recommendedName>
        <fullName evidence="2">Ice-binding protein C-terminal domain-containing protein</fullName>
    </recommendedName>
</protein>
<feature type="chain" id="PRO_5043871219" description="Ice-binding protein C-terminal domain-containing protein" evidence="1">
    <location>
        <begin position="21"/>
        <end position="206"/>
    </location>
</feature>
<proteinExistence type="predicted"/>
<dbReference type="KEGG" id="osu:NT6N_21340"/>
<dbReference type="Pfam" id="PF07589">
    <property type="entry name" value="PEP-CTERM"/>
    <property type="match status" value="1"/>
</dbReference>